<proteinExistence type="predicted"/>
<accession>A0A367ZPT4</accession>
<evidence type="ECO:0008006" key="5">
    <source>
        <dbReference type="Google" id="ProtNLM"/>
    </source>
</evidence>
<keyword evidence="2" id="KW-0812">Transmembrane</keyword>
<comment type="caution">
    <text evidence="3">The sequence shown here is derived from an EMBL/GenBank/DDBJ whole genome shotgun (WGS) entry which is preliminary data.</text>
</comment>
<keyword evidence="2" id="KW-1133">Transmembrane helix</keyword>
<dbReference type="EMBL" id="QOQW01000008">
    <property type="protein sequence ID" value="RCK80154.1"/>
    <property type="molecule type" value="Genomic_DNA"/>
</dbReference>
<feature type="compositionally biased region" description="Pro residues" evidence="1">
    <location>
        <begin position="116"/>
        <end position="127"/>
    </location>
</feature>
<gene>
    <name evidence="3" type="ORF">OZSIB_3658</name>
</gene>
<evidence type="ECO:0000313" key="4">
    <source>
        <dbReference type="Proteomes" id="UP000252355"/>
    </source>
</evidence>
<evidence type="ECO:0000256" key="1">
    <source>
        <dbReference type="SAM" id="MobiDB-lite"/>
    </source>
</evidence>
<dbReference type="AlphaFoldDB" id="A0A367ZPT4"/>
<feature type="compositionally biased region" description="Pro residues" evidence="1">
    <location>
        <begin position="134"/>
        <end position="146"/>
    </location>
</feature>
<name>A0A367ZPT4_9BACT</name>
<keyword evidence="2" id="KW-0472">Membrane</keyword>
<feature type="region of interest" description="Disordered" evidence="1">
    <location>
        <begin position="81"/>
        <end position="153"/>
    </location>
</feature>
<evidence type="ECO:0000256" key="2">
    <source>
        <dbReference type="SAM" id="Phobius"/>
    </source>
</evidence>
<feature type="compositionally biased region" description="Low complexity" evidence="1">
    <location>
        <begin position="81"/>
        <end position="96"/>
    </location>
</feature>
<dbReference type="Proteomes" id="UP000252355">
    <property type="component" value="Unassembled WGS sequence"/>
</dbReference>
<feature type="transmembrane region" description="Helical" evidence="2">
    <location>
        <begin position="31"/>
        <end position="51"/>
    </location>
</feature>
<reference evidence="3 4" key="1">
    <citation type="submission" date="2018-05" db="EMBL/GenBank/DDBJ databases">
        <title>A metagenomic window into the 2 km-deep terrestrial subsurface aquifer revealed taxonomically and functionally diverse microbial community comprising novel uncultured bacterial lineages.</title>
        <authorList>
            <person name="Kadnikov V.V."/>
            <person name="Mardanov A.V."/>
            <person name="Beletsky A.V."/>
            <person name="Banks D."/>
            <person name="Pimenov N.V."/>
            <person name="Frank Y.A."/>
            <person name="Karnachuk O.V."/>
            <person name="Ravin N.V."/>
        </authorList>
    </citation>
    <scope>NUCLEOTIDE SEQUENCE [LARGE SCALE GENOMIC DNA]</scope>
    <source>
        <strain evidence="3">BY5</strain>
    </source>
</reference>
<protein>
    <recommendedName>
        <fullName evidence="5">Zinc-ribbon domain-containing protein</fullName>
    </recommendedName>
</protein>
<evidence type="ECO:0000313" key="3">
    <source>
        <dbReference type="EMBL" id="RCK80154.1"/>
    </source>
</evidence>
<sequence length="432" mass="46805">MMGLTFDRIKDISHMSPLSVTAPVAFRLGRWLCRALGLVMLLGCILLPVWVGAAPCPACGTDLPSSLKFCGMCGAPIARGQPPAAAPSAPRLAPVSPQKPGSSFPAAPARGQSPTVPAPPSTWPPARPSATGQPAPPGQPAAPSPLAPTGKEVAPEQFRRLIEPLEAHEPALCLSQLHLPQVRTLIQHTLQPGLAKLQQGVAARGWRLTPAQARVLSLYRERYAAILEWSGTLGSERNVLFARVGQLAALQAGLLAVCNDDALAAIEAITDVYARELQNLIARTDRLEEKAGFENPGVAYQIRRPDLPPGTDAFPFSFWIEPAGRRIGDRMQVTDFEGRLLGRLQFVAEKEGRRHYTGTMSRRAFAALSSRQVWVEYVTRTTFSTSWKKERLRLFLLPGLPAGSEAGYEYEALHGTAPEAVRLRFLQSLGRS</sequence>
<organism evidence="3 4">
    <name type="scientific">Candidatus Ozemobacter sibiricus</name>
    <dbReference type="NCBI Taxonomy" id="2268124"/>
    <lineage>
        <taxon>Bacteria</taxon>
        <taxon>Candidatus Ozemobacteria</taxon>
        <taxon>Candidatus Ozemobacterales</taxon>
        <taxon>Candidatus Ozemobacteraceae</taxon>
        <taxon>Candidatus Ozemobacter</taxon>
    </lineage>
</organism>